<gene>
    <name evidence="2" type="ORF">CLCR_03413</name>
</gene>
<proteinExistence type="predicted"/>
<keyword evidence="3" id="KW-1185">Reference proteome</keyword>
<organism evidence="2 3">
    <name type="scientific">Cladophialophora carrionii</name>
    <dbReference type="NCBI Taxonomy" id="86049"/>
    <lineage>
        <taxon>Eukaryota</taxon>
        <taxon>Fungi</taxon>
        <taxon>Dikarya</taxon>
        <taxon>Ascomycota</taxon>
        <taxon>Pezizomycotina</taxon>
        <taxon>Eurotiomycetes</taxon>
        <taxon>Chaetothyriomycetidae</taxon>
        <taxon>Chaetothyriales</taxon>
        <taxon>Herpotrichiellaceae</taxon>
        <taxon>Cladophialophora</taxon>
    </lineage>
</organism>
<dbReference type="VEuPathDB" id="FungiDB:CLCR_03413"/>
<dbReference type="Proteomes" id="UP000094526">
    <property type="component" value="Unassembled WGS sequence"/>
</dbReference>
<evidence type="ECO:0000313" key="3">
    <source>
        <dbReference type="Proteomes" id="UP000094526"/>
    </source>
</evidence>
<accession>A0A1C1CH52</accession>
<reference evidence="3" key="1">
    <citation type="submission" date="2015-07" db="EMBL/GenBank/DDBJ databases">
        <authorList>
            <person name="Teixeira M.M."/>
            <person name="Souza R.C."/>
            <person name="Almeida L.G."/>
            <person name="Vicente V.A."/>
            <person name="de Hoog S."/>
            <person name="Bocca A.L."/>
            <person name="de Almeida S.R."/>
            <person name="Vasconcelos A.T."/>
            <person name="Felipe M.S."/>
        </authorList>
    </citation>
    <scope>NUCLEOTIDE SEQUENCE [LARGE SCALE GENOMIC DNA]</scope>
    <source>
        <strain evidence="3">KSF</strain>
    </source>
</reference>
<dbReference type="AlphaFoldDB" id="A0A1C1CH52"/>
<evidence type="ECO:0000313" key="2">
    <source>
        <dbReference type="EMBL" id="OCT47840.1"/>
    </source>
</evidence>
<dbReference type="EMBL" id="LGRB01000013">
    <property type="protein sequence ID" value="OCT47840.1"/>
    <property type="molecule type" value="Genomic_DNA"/>
</dbReference>
<comment type="caution">
    <text evidence="2">The sequence shown here is derived from an EMBL/GenBank/DDBJ whole genome shotgun (WGS) entry which is preliminary data.</text>
</comment>
<sequence length="519" mass="58248">MDRRFLFVESLPIRAPLAAKYEQQARARSHAATVSHRKSTIKPSSLEVAQRTPCAQKKPRHAWTAIYRGCPCPSVFVHGWLSNYDADVSDWGDEDTEACQTPSEQQSHQVQRTKSGPQSLVDASTRDPFQTQPVSKHSLRADELFDFAVNVAAATMFDIQPERSPPNAIVTTIQMAMKDAAAFHAALALFASIQANTHGASLSPEANYHKGECVRLISGRLDGSVSTCEGTIYAVILLWAFESTLTATDALQAHVNGLELMVKRKGGVSTLTPEVQCMLAWSIILNRGHFKLPFRSDRNDRNSVTVTVTVNSYPTSGTPAAQPTPPLSGGLLSSYHETWHFLSDLHWLSRSSPSLFQSQSPFFEVQSPLHRLVFGTIDLARLQAFRDPTRKNLVSIPRVFCVLWILSIFLEHARSAVEIAAELQRLEERLRRHLLDRSGSPMMLCWFLLRDEKSSQLHRRSWAVVRHVNLIKMWDVDKQRNLTALLHGYLVFDETTAEAQHQLYHSVMEGIMEDMANLT</sequence>
<protein>
    <submittedName>
        <fullName evidence="2">Uncharacterized protein</fullName>
    </submittedName>
</protein>
<dbReference type="PANTHER" id="PTHR37540:SF5">
    <property type="entry name" value="TRANSCRIPTION FACTOR DOMAIN-CONTAINING PROTEIN"/>
    <property type="match status" value="1"/>
</dbReference>
<feature type="compositionally biased region" description="Polar residues" evidence="1">
    <location>
        <begin position="98"/>
        <end position="135"/>
    </location>
</feature>
<name>A0A1C1CH52_9EURO</name>
<dbReference type="PANTHER" id="PTHR37540">
    <property type="entry name" value="TRANSCRIPTION FACTOR (ACR-2), PUTATIVE-RELATED-RELATED"/>
    <property type="match status" value="1"/>
</dbReference>
<dbReference type="OrthoDB" id="4158087at2759"/>
<evidence type="ECO:0000256" key="1">
    <source>
        <dbReference type="SAM" id="MobiDB-lite"/>
    </source>
</evidence>
<dbReference type="STRING" id="86049.A0A1C1CH52"/>
<feature type="region of interest" description="Disordered" evidence="1">
    <location>
        <begin position="93"/>
        <end position="135"/>
    </location>
</feature>